<evidence type="ECO:0000313" key="5">
    <source>
        <dbReference type="EMBL" id="CAB4865974.1"/>
    </source>
</evidence>
<dbReference type="GO" id="GO:0042132">
    <property type="term" value="F:fructose 1,6-bisphosphate 1-phosphatase activity"/>
    <property type="evidence" value="ECO:0007669"/>
    <property type="project" value="InterPro"/>
</dbReference>
<dbReference type="PANTHER" id="PTHR30447:SF0">
    <property type="entry name" value="FRUCTOSE-1,6-BISPHOSPHATASE 1 CLASS 2-RELATED"/>
    <property type="match status" value="1"/>
</dbReference>
<dbReference type="InterPro" id="IPR004464">
    <property type="entry name" value="FBPase_class-2/SBPase"/>
</dbReference>
<dbReference type="AlphaFoldDB" id="A0A6J7DAJ5"/>
<dbReference type="SUPFAM" id="SSF56655">
    <property type="entry name" value="Carbohydrate phosphatase"/>
    <property type="match status" value="1"/>
</dbReference>
<name>A0A6J7DAJ5_9ZZZZ</name>
<evidence type="ECO:0000256" key="4">
    <source>
        <dbReference type="ARBA" id="ARBA00023277"/>
    </source>
</evidence>
<keyword evidence="4" id="KW-0119">Carbohydrate metabolism</keyword>
<sequence length="332" mass="34659">MNTPDPKLPDRNLALELARVTEFAAMGAAAWIGKGDKIAADQAAVDALHYVLARTPISGVVTSGEGTKDSAPKLYHGEEVGSGGPEVSIAIDPLEGTRLTAEGFPGAIAVIAASPKGTMFDPGDSVPYMEKIATGGEFADLLELDDPVATVKKIAARKGTALDQVTVVVLDRPRHGDTIAAIRGAGARVRLILDGDILPVLLAADESSAVDMLWGVGGTPETLIGSAACRCNGGQLLARFWPRTDEERAVGIAEGLDMERIFTAEELVGGDDVFFSCTGVTSGDIVKGVQFRDGHVITESLSMRSRSGTIRRIEGVHDLAKIEAMKKSAAAG</sequence>
<evidence type="ECO:0000256" key="2">
    <source>
        <dbReference type="ARBA" id="ARBA00022801"/>
    </source>
</evidence>
<evidence type="ECO:0000256" key="3">
    <source>
        <dbReference type="ARBA" id="ARBA00023211"/>
    </source>
</evidence>
<proteinExistence type="predicted"/>
<dbReference type="GO" id="GO:0006094">
    <property type="term" value="P:gluconeogenesis"/>
    <property type="evidence" value="ECO:0007669"/>
    <property type="project" value="InterPro"/>
</dbReference>
<dbReference type="Gene3D" id="3.30.540.10">
    <property type="entry name" value="Fructose-1,6-Bisphosphatase, subunit A, domain 1"/>
    <property type="match status" value="1"/>
</dbReference>
<dbReference type="PANTHER" id="PTHR30447">
    <property type="entry name" value="FRUCTOSE-1,6-BISPHOSPHATASE CLASS 2"/>
    <property type="match status" value="1"/>
</dbReference>
<dbReference type="Gene3D" id="3.40.190.90">
    <property type="match status" value="1"/>
</dbReference>
<keyword evidence="1" id="KW-0479">Metal-binding</keyword>
<accession>A0A6J7DAJ5</accession>
<gene>
    <name evidence="5" type="ORF">UFOPK3444_00453</name>
</gene>
<evidence type="ECO:0000256" key="1">
    <source>
        <dbReference type="ARBA" id="ARBA00022723"/>
    </source>
</evidence>
<dbReference type="GO" id="GO:0006071">
    <property type="term" value="P:glycerol metabolic process"/>
    <property type="evidence" value="ECO:0007669"/>
    <property type="project" value="InterPro"/>
</dbReference>
<keyword evidence="3" id="KW-0464">Manganese</keyword>
<dbReference type="GO" id="GO:0046872">
    <property type="term" value="F:metal ion binding"/>
    <property type="evidence" value="ECO:0007669"/>
    <property type="project" value="UniProtKB-KW"/>
</dbReference>
<reference evidence="5" key="1">
    <citation type="submission" date="2020-05" db="EMBL/GenBank/DDBJ databases">
        <authorList>
            <person name="Chiriac C."/>
            <person name="Salcher M."/>
            <person name="Ghai R."/>
            <person name="Kavagutti S V."/>
        </authorList>
    </citation>
    <scope>NUCLEOTIDE SEQUENCE</scope>
</reference>
<dbReference type="GO" id="GO:0030388">
    <property type="term" value="P:fructose 1,6-bisphosphate metabolic process"/>
    <property type="evidence" value="ECO:0007669"/>
    <property type="project" value="TreeGrafter"/>
</dbReference>
<protein>
    <submittedName>
        <fullName evidence="5">Unannotated protein</fullName>
    </submittedName>
</protein>
<dbReference type="EMBL" id="CAFBLU010000005">
    <property type="protein sequence ID" value="CAB4865974.1"/>
    <property type="molecule type" value="Genomic_DNA"/>
</dbReference>
<dbReference type="Pfam" id="PF03320">
    <property type="entry name" value="FBPase_glpX"/>
    <property type="match status" value="1"/>
</dbReference>
<dbReference type="NCBIfam" id="TIGR00330">
    <property type="entry name" value="glpX"/>
    <property type="match status" value="1"/>
</dbReference>
<keyword evidence="2" id="KW-0378">Hydrolase</keyword>
<dbReference type="PIRSF" id="PIRSF004532">
    <property type="entry name" value="GlpX"/>
    <property type="match status" value="1"/>
</dbReference>
<organism evidence="5">
    <name type="scientific">freshwater metagenome</name>
    <dbReference type="NCBI Taxonomy" id="449393"/>
    <lineage>
        <taxon>unclassified sequences</taxon>
        <taxon>metagenomes</taxon>
        <taxon>ecological metagenomes</taxon>
    </lineage>
</organism>
<dbReference type="GO" id="GO:0005829">
    <property type="term" value="C:cytosol"/>
    <property type="evidence" value="ECO:0007669"/>
    <property type="project" value="TreeGrafter"/>
</dbReference>